<dbReference type="Pfam" id="PF01436">
    <property type="entry name" value="NHL"/>
    <property type="match status" value="2"/>
</dbReference>
<feature type="signal peptide" evidence="3">
    <location>
        <begin position="1"/>
        <end position="16"/>
    </location>
</feature>
<sequence length="500" mass="53645">MLIWFILAAIHTQLRADEYQSLFNISDLGQQFSPVNQQALLLSNISADSSSTCRQACHANIYCWIYDYDGLTKQCRLFEGDVSTMGIISASSSPLSTVGQIQLNKELFASSGLSCSFCAKSRYLTCVNSTCQCLARTYFDGSMCRSQKLLSTQCTSETDCRNDLNLTCLSRKQCGREYSEEHSTQFNCTMSFFFSLYVLAISLQSGITVAGSSNGSSGSTSNALLSPFGIAIGRDDSLWISDAGNSRVMRVSVGSLNGTIVAGTGTSGIASTQLNFPSHLFVDNASNIYVSDTLNGRVMLWLNGSSSGFSATGATRIAGRTIGLAVDSQKNVYVAETDNHRVTKWTPNATTGIVVAGASTVGTDNQHLAYPFGLFLDELHSYLYVADYGNNRIQRFTLGGSLNGTTVAGGSGQGSNDSQLYFPQAVCVSKNTGAIYVADTYNNRVVRWSSGATKGVTLVGVPGTSATLLSGPGHVALSRNETFLYVADVNNNRIQRFELI</sequence>
<keyword evidence="3" id="KW-0732">Signal</keyword>
<dbReference type="Pfam" id="PF00024">
    <property type="entry name" value="PAN_1"/>
    <property type="match status" value="1"/>
</dbReference>
<gene>
    <name evidence="5" type="ORF">XAT740_LOCUS2925</name>
</gene>
<feature type="domain" description="Apple" evidence="4">
    <location>
        <begin position="43"/>
        <end position="84"/>
    </location>
</feature>
<evidence type="ECO:0000313" key="6">
    <source>
        <dbReference type="Proteomes" id="UP000663828"/>
    </source>
</evidence>
<name>A0A813SFU5_ADIRI</name>
<reference evidence="5" key="1">
    <citation type="submission" date="2021-02" db="EMBL/GenBank/DDBJ databases">
        <authorList>
            <person name="Nowell W R."/>
        </authorList>
    </citation>
    <scope>NUCLEOTIDE SEQUENCE</scope>
</reference>
<dbReference type="Gene3D" id="2.40.10.500">
    <property type="match status" value="2"/>
</dbReference>
<dbReference type="InterPro" id="IPR011042">
    <property type="entry name" value="6-blade_b-propeller_TolB-like"/>
</dbReference>
<dbReference type="PROSITE" id="PS51125">
    <property type="entry name" value="NHL"/>
    <property type="match status" value="2"/>
</dbReference>
<dbReference type="CDD" id="cd05819">
    <property type="entry name" value="NHL"/>
    <property type="match status" value="1"/>
</dbReference>
<keyword evidence="1" id="KW-0677">Repeat</keyword>
<dbReference type="PANTHER" id="PTHR24104">
    <property type="entry name" value="E3 UBIQUITIN-PROTEIN LIGASE NHLRC1-RELATED"/>
    <property type="match status" value="1"/>
</dbReference>
<dbReference type="InterPro" id="IPR003609">
    <property type="entry name" value="Pan_app"/>
</dbReference>
<evidence type="ECO:0000256" key="2">
    <source>
        <dbReference type="PROSITE-ProRule" id="PRU00504"/>
    </source>
</evidence>
<keyword evidence="6" id="KW-1185">Reference proteome</keyword>
<dbReference type="SUPFAM" id="SSF101898">
    <property type="entry name" value="NHL repeat"/>
    <property type="match status" value="1"/>
</dbReference>
<evidence type="ECO:0000256" key="1">
    <source>
        <dbReference type="ARBA" id="ARBA00022737"/>
    </source>
</evidence>
<dbReference type="AlphaFoldDB" id="A0A813SFU5"/>
<dbReference type="InterPro" id="IPR050952">
    <property type="entry name" value="TRIM-NHL_E3_ligases"/>
</dbReference>
<dbReference type="EMBL" id="CAJNOR010000108">
    <property type="protein sequence ID" value="CAF0799973.1"/>
    <property type="molecule type" value="Genomic_DNA"/>
</dbReference>
<accession>A0A813SFU5</accession>
<dbReference type="InterPro" id="IPR001258">
    <property type="entry name" value="NHL_repeat"/>
</dbReference>
<evidence type="ECO:0000259" key="4">
    <source>
        <dbReference type="Pfam" id="PF00024"/>
    </source>
</evidence>
<organism evidence="5 6">
    <name type="scientific">Adineta ricciae</name>
    <name type="common">Rotifer</name>
    <dbReference type="NCBI Taxonomy" id="249248"/>
    <lineage>
        <taxon>Eukaryota</taxon>
        <taxon>Metazoa</taxon>
        <taxon>Spiralia</taxon>
        <taxon>Gnathifera</taxon>
        <taxon>Rotifera</taxon>
        <taxon>Eurotatoria</taxon>
        <taxon>Bdelloidea</taxon>
        <taxon>Adinetida</taxon>
        <taxon>Adinetidae</taxon>
        <taxon>Adineta</taxon>
    </lineage>
</organism>
<feature type="repeat" description="NHL" evidence="2">
    <location>
        <begin position="323"/>
        <end position="348"/>
    </location>
</feature>
<dbReference type="PANTHER" id="PTHR24104:SF25">
    <property type="entry name" value="PROTEIN LIN-41"/>
    <property type="match status" value="1"/>
</dbReference>
<evidence type="ECO:0000313" key="5">
    <source>
        <dbReference type="EMBL" id="CAF0799973.1"/>
    </source>
</evidence>
<feature type="chain" id="PRO_5032376991" description="Apple domain-containing protein" evidence="3">
    <location>
        <begin position="17"/>
        <end position="500"/>
    </location>
</feature>
<evidence type="ECO:0000256" key="3">
    <source>
        <dbReference type="SAM" id="SignalP"/>
    </source>
</evidence>
<dbReference type="Proteomes" id="UP000663828">
    <property type="component" value="Unassembled WGS sequence"/>
</dbReference>
<protein>
    <recommendedName>
        <fullName evidence="4">Apple domain-containing protein</fullName>
    </recommendedName>
</protein>
<comment type="caution">
    <text evidence="5">The sequence shown here is derived from an EMBL/GenBank/DDBJ whole genome shotgun (WGS) entry which is preliminary data.</text>
</comment>
<dbReference type="Gene3D" id="2.120.10.30">
    <property type="entry name" value="TolB, C-terminal domain"/>
    <property type="match status" value="1"/>
</dbReference>
<dbReference type="GO" id="GO:0008270">
    <property type="term" value="F:zinc ion binding"/>
    <property type="evidence" value="ECO:0007669"/>
    <property type="project" value="UniProtKB-KW"/>
</dbReference>
<proteinExistence type="predicted"/>
<feature type="repeat" description="NHL" evidence="2">
    <location>
        <begin position="414"/>
        <end position="451"/>
    </location>
</feature>